<organism evidence="17 19">
    <name type="scientific">Legionella israelensis</name>
    <dbReference type="NCBI Taxonomy" id="454"/>
    <lineage>
        <taxon>Bacteria</taxon>
        <taxon>Pseudomonadati</taxon>
        <taxon>Pseudomonadota</taxon>
        <taxon>Gammaproteobacteria</taxon>
        <taxon>Legionellales</taxon>
        <taxon>Legionellaceae</taxon>
        <taxon>Legionella</taxon>
    </lineage>
</organism>
<reference evidence="18 20" key="2">
    <citation type="submission" date="2019-03" db="EMBL/GenBank/DDBJ databases">
        <title>Diverse conjugative elements silence natural transformation in Legionella species.</title>
        <authorList>
            <person name="Durieux I."/>
            <person name="Ginevra C."/>
            <person name="Attaiech L."/>
            <person name="Picq K."/>
            <person name="Juan P.A."/>
            <person name="Jarraud S."/>
            <person name="Charpentier X."/>
        </authorList>
    </citation>
    <scope>NUCLEOTIDE SEQUENCE [LARGE SCALE GENOMIC DNA]</scope>
    <source>
        <strain evidence="18 20">HL-0427-4011</strain>
    </source>
</reference>
<dbReference type="PATRIC" id="fig|454.4.peg.2601"/>
<evidence type="ECO:0000256" key="3">
    <source>
        <dbReference type="ARBA" id="ARBA00010441"/>
    </source>
</evidence>
<keyword evidence="11 16" id="KW-0472">Membrane</keyword>
<evidence type="ECO:0000256" key="1">
    <source>
        <dbReference type="ARBA" id="ARBA00004141"/>
    </source>
</evidence>
<dbReference type="Pfam" id="PF01066">
    <property type="entry name" value="CDP-OH_P_transf"/>
    <property type="match status" value="1"/>
</dbReference>
<dbReference type="RefSeq" id="WP_058502669.1">
    <property type="nucleotide sequence ID" value="NZ_CAAAJA010000002.1"/>
</dbReference>
<evidence type="ECO:0000256" key="16">
    <source>
        <dbReference type="SAM" id="Phobius"/>
    </source>
</evidence>
<dbReference type="EMBL" id="CP038254">
    <property type="protein sequence ID" value="QBR85132.1"/>
    <property type="molecule type" value="Genomic_DNA"/>
</dbReference>
<comment type="similarity">
    <text evidence="3 15">Belongs to the CDP-alcohol phosphatidyltransferase class-I family.</text>
</comment>
<keyword evidence="12" id="KW-0594">Phospholipid biosynthesis</keyword>
<proteinExistence type="inferred from homology"/>
<keyword evidence="8 16" id="KW-0812">Transmembrane</keyword>
<evidence type="ECO:0000256" key="2">
    <source>
        <dbReference type="ARBA" id="ARBA00005042"/>
    </source>
</evidence>
<evidence type="ECO:0000313" key="18">
    <source>
        <dbReference type="EMBL" id="QBR85132.1"/>
    </source>
</evidence>
<dbReference type="InterPro" id="IPR050324">
    <property type="entry name" value="CDP-alcohol_PTase-I"/>
</dbReference>
<protein>
    <recommendedName>
        <fullName evidence="5">CDP-diacylglycerol--glycerol-3-phosphate 3-phosphatidyltransferase</fullName>
        <ecNumber evidence="4">2.7.8.5</ecNumber>
    </recommendedName>
</protein>
<keyword evidence="10" id="KW-0443">Lipid metabolism</keyword>
<dbReference type="Proteomes" id="UP000295517">
    <property type="component" value="Chromosome"/>
</dbReference>
<feature type="transmembrane region" description="Helical" evidence="16">
    <location>
        <begin position="151"/>
        <end position="172"/>
    </location>
</feature>
<keyword evidence="6" id="KW-0444">Lipid biosynthesis</keyword>
<feature type="transmembrane region" description="Helical" evidence="16">
    <location>
        <begin position="124"/>
        <end position="145"/>
    </location>
</feature>
<dbReference type="AlphaFoldDB" id="A0A0W0V4L1"/>
<name>A0A0W0V4L1_9GAMM</name>
<dbReference type="EC" id="2.7.8.5" evidence="4"/>
<evidence type="ECO:0000313" key="17">
    <source>
        <dbReference type="EMBL" id="KTD15034.1"/>
    </source>
</evidence>
<evidence type="ECO:0000256" key="11">
    <source>
        <dbReference type="ARBA" id="ARBA00023136"/>
    </source>
</evidence>
<dbReference type="Gene3D" id="1.20.120.1760">
    <property type="match status" value="1"/>
</dbReference>
<evidence type="ECO:0000256" key="9">
    <source>
        <dbReference type="ARBA" id="ARBA00022989"/>
    </source>
</evidence>
<reference evidence="17 19" key="1">
    <citation type="submission" date="2015-11" db="EMBL/GenBank/DDBJ databases">
        <title>Genomic analysis of 38 Legionella species identifies large and diverse effector repertoires.</title>
        <authorList>
            <person name="Burstein D."/>
            <person name="Amaro F."/>
            <person name="Zusman T."/>
            <person name="Lifshitz Z."/>
            <person name="Cohen O."/>
            <person name="Gilbert J.A."/>
            <person name="Pupko T."/>
            <person name="Shuman H.A."/>
            <person name="Segal G."/>
        </authorList>
    </citation>
    <scope>NUCLEOTIDE SEQUENCE [LARGE SCALE GENOMIC DNA]</scope>
    <source>
        <strain evidence="17 19">Bercovier 4</strain>
    </source>
</reference>
<keyword evidence="19" id="KW-1185">Reference proteome</keyword>
<evidence type="ECO:0000256" key="10">
    <source>
        <dbReference type="ARBA" id="ARBA00023098"/>
    </source>
</evidence>
<keyword evidence="13" id="KW-1208">Phospholipid metabolism</keyword>
<dbReference type="InterPro" id="IPR043130">
    <property type="entry name" value="CDP-OH_PTrfase_TM_dom"/>
</dbReference>
<dbReference type="EMBL" id="LNYH01000147">
    <property type="protein sequence ID" value="KTD15034.1"/>
    <property type="molecule type" value="Genomic_DNA"/>
</dbReference>
<evidence type="ECO:0000256" key="15">
    <source>
        <dbReference type="RuleBase" id="RU003750"/>
    </source>
</evidence>
<sequence length="185" mass="21671">MILKYIPNALTFFRLILIVPFLVFLHQQEYIYAFYIFIIAGLTDGLDGWLARHFHWQTVFGSMIDPLADKLLVVCSFISLALLGSLPWWLVILVILRDITISFGVLAWYLLIQRQMDFEPTRLSKFNTTFQLSLVTICLFELAYFRFPPYILFSLIVLTTITTSASFIDYVWTWGNKAWPKHSRN</sequence>
<evidence type="ECO:0000256" key="5">
    <source>
        <dbReference type="ARBA" id="ARBA00014944"/>
    </source>
</evidence>
<gene>
    <name evidence="18" type="ORF">E3983_12685</name>
    <name evidence="17" type="ORF">Lisr_2379</name>
</gene>
<evidence type="ECO:0000313" key="20">
    <source>
        <dbReference type="Proteomes" id="UP000295517"/>
    </source>
</evidence>
<feature type="transmembrane region" description="Helical" evidence="16">
    <location>
        <begin position="95"/>
        <end position="112"/>
    </location>
</feature>
<dbReference type="InterPro" id="IPR048254">
    <property type="entry name" value="CDP_ALCOHOL_P_TRANSF_CS"/>
</dbReference>
<dbReference type="GO" id="GO:0046474">
    <property type="term" value="P:glycerophospholipid biosynthetic process"/>
    <property type="evidence" value="ECO:0007669"/>
    <property type="project" value="TreeGrafter"/>
</dbReference>
<dbReference type="PANTHER" id="PTHR14269">
    <property type="entry name" value="CDP-DIACYLGLYCEROL--GLYCEROL-3-PHOSPHATE 3-PHOSPHATIDYLTRANSFERASE-RELATED"/>
    <property type="match status" value="1"/>
</dbReference>
<dbReference type="Proteomes" id="UP000054761">
    <property type="component" value="Unassembled WGS sequence"/>
</dbReference>
<keyword evidence="9 16" id="KW-1133">Transmembrane helix</keyword>
<dbReference type="PROSITE" id="PS00379">
    <property type="entry name" value="CDP_ALCOHOL_P_TRANSF"/>
    <property type="match status" value="1"/>
</dbReference>
<dbReference type="PANTHER" id="PTHR14269:SF11">
    <property type="entry name" value="CDP-DIACYLGLYCEROL--GLYCEROL-3-PHOSPHATE 3-PHOSPHATIDYLTRANSFERASE"/>
    <property type="match status" value="1"/>
</dbReference>
<feature type="transmembrane region" description="Helical" evidence="16">
    <location>
        <begin position="30"/>
        <end position="50"/>
    </location>
</feature>
<comment type="catalytic activity">
    <reaction evidence="14">
        <text>a CDP-1,2-diacyl-sn-glycerol + sn-glycerol 3-phosphate = a 1,2-diacyl-sn-glycero-3-phospho-(1'-sn-glycero-3'-phosphate) + CMP + H(+)</text>
        <dbReference type="Rhea" id="RHEA:12593"/>
        <dbReference type="ChEBI" id="CHEBI:15378"/>
        <dbReference type="ChEBI" id="CHEBI:57597"/>
        <dbReference type="ChEBI" id="CHEBI:58332"/>
        <dbReference type="ChEBI" id="CHEBI:60110"/>
        <dbReference type="ChEBI" id="CHEBI:60377"/>
        <dbReference type="EC" id="2.7.8.5"/>
    </reaction>
</comment>
<dbReference type="GO" id="GO:0016020">
    <property type="term" value="C:membrane"/>
    <property type="evidence" value="ECO:0007669"/>
    <property type="project" value="UniProtKB-SubCell"/>
</dbReference>
<dbReference type="OrthoDB" id="9796672at2"/>
<comment type="subcellular location">
    <subcellularLocation>
        <location evidence="1">Membrane</location>
        <topology evidence="1">Multi-pass membrane protein</topology>
    </subcellularLocation>
</comment>
<dbReference type="InterPro" id="IPR000462">
    <property type="entry name" value="CDP-OH_P_trans"/>
</dbReference>
<dbReference type="InterPro" id="IPR004570">
    <property type="entry name" value="Phosphatidylglycerol_P_synth"/>
</dbReference>
<evidence type="ECO:0000313" key="19">
    <source>
        <dbReference type="Proteomes" id="UP000054761"/>
    </source>
</evidence>
<keyword evidence="7 15" id="KW-0808">Transferase</keyword>
<evidence type="ECO:0000256" key="13">
    <source>
        <dbReference type="ARBA" id="ARBA00023264"/>
    </source>
</evidence>
<evidence type="ECO:0000256" key="7">
    <source>
        <dbReference type="ARBA" id="ARBA00022679"/>
    </source>
</evidence>
<comment type="pathway">
    <text evidence="2">Phospholipid metabolism; phosphatidylglycerol biosynthesis; phosphatidylglycerol from CDP-diacylglycerol: step 1/2.</text>
</comment>
<feature type="transmembrane region" description="Helical" evidence="16">
    <location>
        <begin position="5"/>
        <end position="24"/>
    </location>
</feature>
<dbReference type="GO" id="GO:0008444">
    <property type="term" value="F:CDP-diacylglycerol-glycerol-3-phosphate 3-phosphatidyltransferase activity"/>
    <property type="evidence" value="ECO:0007669"/>
    <property type="project" value="UniProtKB-EC"/>
</dbReference>
<evidence type="ECO:0000256" key="14">
    <source>
        <dbReference type="ARBA" id="ARBA00048586"/>
    </source>
</evidence>
<evidence type="ECO:0000256" key="6">
    <source>
        <dbReference type="ARBA" id="ARBA00022516"/>
    </source>
</evidence>
<evidence type="ECO:0000256" key="4">
    <source>
        <dbReference type="ARBA" id="ARBA00013170"/>
    </source>
</evidence>
<evidence type="ECO:0000256" key="12">
    <source>
        <dbReference type="ARBA" id="ARBA00023209"/>
    </source>
</evidence>
<dbReference type="PIRSF" id="PIRSF000847">
    <property type="entry name" value="Phos_ph_gly_syn"/>
    <property type="match status" value="1"/>
</dbReference>
<accession>A0A0W0V4L1</accession>
<evidence type="ECO:0000256" key="8">
    <source>
        <dbReference type="ARBA" id="ARBA00022692"/>
    </source>
</evidence>
<dbReference type="STRING" id="454.Lisr_2379"/>